<evidence type="ECO:0000256" key="1">
    <source>
        <dbReference type="ARBA" id="ARBA00004651"/>
    </source>
</evidence>
<keyword evidence="3" id="KW-0813">Transport</keyword>
<evidence type="ECO:0000256" key="5">
    <source>
        <dbReference type="ARBA" id="ARBA00022692"/>
    </source>
</evidence>
<dbReference type="GO" id="GO:0005886">
    <property type="term" value="C:plasma membrane"/>
    <property type="evidence" value="ECO:0007669"/>
    <property type="project" value="UniProtKB-SubCell"/>
</dbReference>
<keyword evidence="6 9" id="KW-1133">Transmembrane helix</keyword>
<gene>
    <name evidence="10" type="ORF">BAUR9175_03720</name>
</gene>
<comment type="subcellular location">
    <subcellularLocation>
        <location evidence="1">Cell membrane</location>
        <topology evidence="1">Multi-pass membrane protein</topology>
    </subcellularLocation>
</comment>
<protein>
    <submittedName>
        <fullName evidence="10">BCCT, betaine/carnitine/choline family transporter</fullName>
    </submittedName>
</protein>
<dbReference type="AlphaFoldDB" id="A0A2H1KPH7"/>
<name>A0A2H1KPH7_BREAU</name>
<evidence type="ECO:0000256" key="7">
    <source>
        <dbReference type="ARBA" id="ARBA00023136"/>
    </source>
</evidence>
<evidence type="ECO:0000313" key="11">
    <source>
        <dbReference type="Proteomes" id="UP000234525"/>
    </source>
</evidence>
<evidence type="ECO:0000256" key="2">
    <source>
        <dbReference type="ARBA" id="ARBA00005658"/>
    </source>
</evidence>
<comment type="similarity">
    <text evidence="2">Belongs to the BCCT transporter (TC 2.A.15) family.</text>
</comment>
<dbReference type="Proteomes" id="UP000234525">
    <property type="component" value="Unassembled WGS sequence"/>
</dbReference>
<evidence type="ECO:0000313" key="10">
    <source>
        <dbReference type="EMBL" id="SMY01715.1"/>
    </source>
</evidence>
<feature type="transmembrane region" description="Helical" evidence="9">
    <location>
        <begin position="99"/>
        <end position="118"/>
    </location>
</feature>
<evidence type="ECO:0000256" key="4">
    <source>
        <dbReference type="ARBA" id="ARBA00022475"/>
    </source>
</evidence>
<dbReference type="GO" id="GO:0022857">
    <property type="term" value="F:transmembrane transporter activity"/>
    <property type="evidence" value="ECO:0007669"/>
    <property type="project" value="InterPro"/>
</dbReference>
<accession>A0A2H1KPH7</accession>
<feature type="transmembrane region" description="Helical" evidence="9">
    <location>
        <begin position="61"/>
        <end position="79"/>
    </location>
</feature>
<feature type="region of interest" description="Disordered" evidence="8">
    <location>
        <begin position="1"/>
        <end position="52"/>
    </location>
</feature>
<keyword evidence="4" id="KW-1003">Cell membrane</keyword>
<evidence type="ECO:0000256" key="9">
    <source>
        <dbReference type="SAM" id="Phobius"/>
    </source>
</evidence>
<organism evidence="10 11">
    <name type="scientific">Brevibacterium aurantiacum</name>
    <dbReference type="NCBI Taxonomy" id="273384"/>
    <lineage>
        <taxon>Bacteria</taxon>
        <taxon>Bacillati</taxon>
        <taxon>Actinomycetota</taxon>
        <taxon>Actinomycetes</taxon>
        <taxon>Micrococcales</taxon>
        <taxon>Brevibacteriaceae</taxon>
        <taxon>Brevibacterium</taxon>
    </lineage>
</organism>
<evidence type="ECO:0000256" key="8">
    <source>
        <dbReference type="SAM" id="MobiDB-lite"/>
    </source>
</evidence>
<evidence type="ECO:0000256" key="3">
    <source>
        <dbReference type="ARBA" id="ARBA00022448"/>
    </source>
</evidence>
<dbReference type="PANTHER" id="PTHR30047">
    <property type="entry name" value="HIGH-AFFINITY CHOLINE TRANSPORT PROTEIN-RELATED"/>
    <property type="match status" value="1"/>
</dbReference>
<dbReference type="Pfam" id="PF02028">
    <property type="entry name" value="BCCT"/>
    <property type="match status" value="1"/>
</dbReference>
<feature type="compositionally biased region" description="Basic and acidic residues" evidence="8">
    <location>
        <begin position="1"/>
        <end position="35"/>
    </location>
</feature>
<keyword evidence="7 9" id="KW-0472">Membrane</keyword>
<comment type="caution">
    <text evidence="10">The sequence shown here is derived from an EMBL/GenBank/DDBJ whole genome shotgun (WGS) entry which is preliminary data.</text>
</comment>
<dbReference type="RefSeq" id="WP_257944378.1">
    <property type="nucleotide sequence ID" value="NZ_FXZB01000045.1"/>
</dbReference>
<dbReference type="PANTHER" id="PTHR30047:SF7">
    <property type="entry name" value="HIGH-AFFINITY CHOLINE TRANSPORT PROTEIN"/>
    <property type="match status" value="1"/>
</dbReference>
<dbReference type="InterPro" id="IPR000060">
    <property type="entry name" value="BCCT_transptr"/>
</dbReference>
<proteinExistence type="inferred from homology"/>
<evidence type="ECO:0000256" key="6">
    <source>
        <dbReference type="ARBA" id="ARBA00022989"/>
    </source>
</evidence>
<keyword evidence="5 9" id="KW-0812">Transmembrane</keyword>
<sequence>MQDPNDGKMKRPIVERERFGGTDRPSRDIDPEKRPPISSTEMSRGPAELTDERGSRVNWKVFIISSAVILGFSIWAMLMPDFAQTTMKSIVDWIATNLGWYYVLTVTVVIAFVLWVALSKP</sequence>
<reference evidence="10" key="1">
    <citation type="submission" date="2017-03" db="EMBL/GenBank/DDBJ databases">
        <authorList>
            <person name="Monnet C."/>
        </authorList>
    </citation>
    <scope>NUCLEOTIDE SEQUENCE [LARGE SCALE GENOMIC DNA]</scope>
    <source>
        <strain evidence="10">ATCC 9175</strain>
    </source>
</reference>
<dbReference type="EMBL" id="FXZB01000045">
    <property type="protein sequence ID" value="SMY01715.1"/>
    <property type="molecule type" value="Genomic_DNA"/>
</dbReference>
<keyword evidence="11" id="KW-1185">Reference proteome</keyword>